<dbReference type="Proteomes" id="UP001155500">
    <property type="component" value="Unassembled WGS sequence"/>
</dbReference>
<dbReference type="PANTHER" id="PTHR43479">
    <property type="entry name" value="ACREF/ENVCD OPERON REPRESSOR-RELATED"/>
    <property type="match status" value="1"/>
</dbReference>
<evidence type="ECO:0000313" key="4">
    <source>
        <dbReference type="EMBL" id="MDG6894956.1"/>
    </source>
</evidence>
<dbReference type="EMBL" id="LWID01000001">
    <property type="protein sequence ID" value="MDG6894956.1"/>
    <property type="molecule type" value="Genomic_DNA"/>
</dbReference>
<dbReference type="InterPro" id="IPR009057">
    <property type="entry name" value="Homeodomain-like_sf"/>
</dbReference>
<dbReference type="Pfam" id="PF00440">
    <property type="entry name" value="TetR_N"/>
    <property type="match status" value="1"/>
</dbReference>
<evidence type="ECO:0000256" key="1">
    <source>
        <dbReference type="ARBA" id="ARBA00023125"/>
    </source>
</evidence>
<feature type="DNA-binding region" description="H-T-H motif" evidence="2">
    <location>
        <begin position="33"/>
        <end position="52"/>
    </location>
</feature>
<organism evidence="4 5">
    <name type="scientific">Volucribacter amazonae</name>
    <dbReference type="NCBI Taxonomy" id="256731"/>
    <lineage>
        <taxon>Bacteria</taxon>
        <taxon>Pseudomonadati</taxon>
        <taxon>Pseudomonadota</taxon>
        <taxon>Gammaproteobacteria</taxon>
        <taxon>Pasteurellales</taxon>
        <taxon>Pasteurellaceae</taxon>
        <taxon>Volucribacter</taxon>
    </lineage>
</organism>
<dbReference type="AlphaFoldDB" id="A0A9X4SQ72"/>
<dbReference type="Gene3D" id="1.10.357.10">
    <property type="entry name" value="Tetracycline Repressor, domain 2"/>
    <property type="match status" value="1"/>
</dbReference>
<keyword evidence="5" id="KW-1185">Reference proteome</keyword>
<accession>A0A9X4SQ72</accession>
<dbReference type="PANTHER" id="PTHR43479:SF7">
    <property type="entry name" value="TETR-FAMILY TRANSCRIPTIONAL REGULATOR"/>
    <property type="match status" value="1"/>
</dbReference>
<keyword evidence="1 2" id="KW-0238">DNA-binding</keyword>
<evidence type="ECO:0000313" key="5">
    <source>
        <dbReference type="Proteomes" id="UP001155500"/>
    </source>
</evidence>
<dbReference type="PROSITE" id="PS50977">
    <property type="entry name" value="HTH_TETR_2"/>
    <property type="match status" value="1"/>
</dbReference>
<dbReference type="GO" id="GO:0003677">
    <property type="term" value="F:DNA binding"/>
    <property type="evidence" value="ECO:0007669"/>
    <property type="project" value="UniProtKB-UniRule"/>
</dbReference>
<sequence>MMKKTDIRIIKTQRNIKNAFRQLLAEKSFEEISVQHIIDLAEINRTTFYKHYLNKNALAIQVIDEFKQQVFLPTLEKRFSSSASEFAEYMPQILLNFKQELQLLWKINTAKIHLKQDMYQIIKEKYIEESQKHPQPDYANITFQAHIFASISLASISYLLEQDKLVDPQQILANIHMVFDRLLV</sequence>
<dbReference type="RefSeq" id="WP_279572400.1">
    <property type="nucleotide sequence ID" value="NZ_LWID01000001.1"/>
</dbReference>
<protein>
    <recommendedName>
        <fullName evidence="3">HTH tetR-type domain-containing protein</fullName>
    </recommendedName>
</protein>
<feature type="domain" description="HTH tetR-type" evidence="3">
    <location>
        <begin position="10"/>
        <end position="70"/>
    </location>
</feature>
<dbReference type="InterPro" id="IPR001647">
    <property type="entry name" value="HTH_TetR"/>
</dbReference>
<proteinExistence type="predicted"/>
<gene>
    <name evidence="4" type="ORF">A6A20_04785</name>
</gene>
<comment type="caution">
    <text evidence="4">The sequence shown here is derived from an EMBL/GenBank/DDBJ whole genome shotgun (WGS) entry which is preliminary data.</text>
</comment>
<reference evidence="4" key="1">
    <citation type="submission" date="2016-03" db="EMBL/GenBank/DDBJ databases">
        <title>Co-evolution between Pasteurellaceae and their hosts.</title>
        <authorList>
            <person name="Hansen M.J."/>
            <person name="Bojesen A.M."/>
            <person name="Planet P."/>
        </authorList>
    </citation>
    <scope>NUCLEOTIDE SEQUENCE</scope>
    <source>
        <strain evidence="4">146/S8/89</strain>
    </source>
</reference>
<dbReference type="InterPro" id="IPR050624">
    <property type="entry name" value="HTH-type_Tx_Regulator"/>
</dbReference>
<name>A0A9X4SQ72_9PAST</name>
<evidence type="ECO:0000256" key="2">
    <source>
        <dbReference type="PROSITE-ProRule" id="PRU00335"/>
    </source>
</evidence>
<evidence type="ECO:0000259" key="3">
    <source>
        <dbReference type="PROSITE" id="PS50977"/>
    </source>
</evidence>
<dbReference type="SUPFAM" id="SSF46689">
    <property type="entry name" value="Homeodomain-like"/>
    <property type="match status" value="1"/>
</dbReference>